<dbReference type="EMBL" id="CALNXK010000559">
    <property type="protein sequence ID" value="CAH3187658.1"/>
    <property type="molecule type" value="Genomic_DNA"/>
</dbReference>
<keyword evidence="3" id="KW-1185">Reference proteome</keyword>
<feature type="compositionally biased region" description="Polar residues" evidence="1">
    <location>
        <begin position="171"/>
        <end position="196"/>
    </location>
</feature>
<organism evidence="2 3">
    <name type="scientific">Porites lobata</name>
    <dbReference type="NCBI Taxonomy" id="104759"/>
    <lineage>
        <taxon>Eukaryota</taxon>
        <taxon>Metazoa</taxon>
        <taxon>Cnidaria</taxon>
        <taxon>Anthozoa</taxon>
        <taxon>Hexacorallia</taxon>
        <taxon>Scleractinia</taxon>
        <taxon>Fungiina</taxon>
        <taxon>Poritidae</taxon>
        <taxon>Porites</taxon>
    </lineage>
</organism>
<sequence length="438" mass="48712">MFAFGEKLERIHTDVATERARIKKGKVLGRRQSVSGLATSETLTLPNITTTQLTQNSLETAACRSCKEGIEGMPNGIERKPLNQIAKQGRLRDSTFMLEDNGKSGVDQLEGLFISKLNFNRERTEESAENILSSSDKTKPRKQQLSRLSKSDSGFCELDSGDDLVPAVGLSGSTASQPHLQDSDKASNISSNNSVTAPEKRRKITLDFKDILNQDKAVIRNTEKLNFRPINMCLQSHQSLHADLVAFKSLSTHHKEAISNSSLQTNEHCIKLREVVLKTKTNIYDDAVKQSDTSLAVLKTRRRLLSKRNSSCPPFPFVNRRNKERSMDLGRATYNSKRRLNFSDARERSNSYRQCVSCPVELRSSQTIELCQSRGELELTADISPAAEMSCSVSTSGLTEKALLDASRSQETANVNAKCQEWLNRLIGCNSIPKQGTI</sequence>
<proteinExistence type="predicted"/>
<comment type="caution">
    <text evidence="2">The sequence shown here is derived from an EMBL/GenBank/DDBJ whole genome shotgun (WGS) entry which is preliminary data.</text>
</comment>
<name>A0ABN8S7V2_9CNID</name>
<evidence type="ECO:0000313" key="2">
    <source>
        <dbReference type="EMBL" id="CAH3187658.1"/>
    </source>
</evidence>
<accession>A0ABN8S7V2</accession>
<evidence type="ECO:0000313" key="3">
    <source>
        <dbReference type="Proteomes" id="UP001159405"/>
    </source>
</evidence>
<evidence type="ECO:0000256" key="1">
    <source>
        <dbReference type="SAM" id="MobiDB-lite"/>
    </source>
</evidence>
<reference evidence="2 3" key="1">
    <citation type="submission" date="2022-05" db="EMBL/GenBank/DDBJ databases">
        <authorList>
            <consortium name="Genoscope - CEA"/>
            <person name="William W."/>
        </authorList>
    </citation>
    <scope>NUCLEOTIDE SEQUENCE [LARGE SCALE GENOMIC DNA]</scope>
</reference>
<protein>
    <submittedName>
        <fullName evidence="2">Uncharacterized protein</fullName>
    </submittedName>
</protein>
<feature type="region of interest" description="Disordered" evidence="1">
    <location>
        <begin position="128"/>
        <end position="154"/>
    </location>
</feature>
<feature type="region of interest" description="Disordered" evidence="1">
    <location>
        <begin position="167"/>
        <end position="196"/>
    </location>
</feature>
<dbReference type="Proteomes" id="UP001159405">
    <property type="component" value="Unassembled WGS sequence"/>
</dbReference>
<gene>
    <name evidence="2" type="ORF">PLOB_00037898</name>
</gene>